<evidence type="ECO:0000256" key="1">
    <source>
        <dbReference type="SAM" id="MobiDB-lite"/>
    </source>
</evidence>
<evidence type="ECO:0000313" key="4">
    <source>
        <dbReference type="EMBL" id="HJC84744.1"/>
    </source>
</evidence>
<accession>A0A9D2QC04</accession>
<dbReference type="Proteomes" id="UP000823858">
    <property type="component" value="Unassembled WGS sequence"/>
</dbReference>
<feature type="compositionally biased region" description="Polar residues" evidence="1">
    <location>
        <begin position="15"/>
        <end position="25"/>
    </location>
</feature>
<dbReference type="InterPro" id="IPR026004">
    <property type="entry name" value="Septum_form"/>
</dbReference>
<dbReference type="EMBL" id="DWVP01000009">
    <property type="protein sequence ID" value="HJC84744.1"/>
    <property type="molecule type" value="Genomic_DNA"/>
</dbReference>
<feature type="domain" description="Septum formation-related" evidence="3">
    <location>
        <begin position="94"/>
        <end position="327"/>
    </location>
</feature>
<feature type="region of interest" description="Disordered" evidence="1">
    <location>
        <begin position="344"/>
        <end position="374"/>
    </location>
</feature>
<keyword evidence="2" id="KW-0472">Membrane</keyword>
<proteinExistence type="predicted"/>
<dbReference type="Pfam" id="PF13845">
    <property type="entry name" value="Septum_form"/>
    <property type="match status" value="1"/>
</dbReference>
<dbReference type="AlphaFoldDB" id="A0A9D2QC04"/>
<evidence type="ECO:0000259" key="3">
    <source>
        <dbReference type="Pfam" id="PF13845"/>
    </source>
</evidence>
<protein>
    <submittedName>
        <fullName evidence="4">Septum formation family protein</fullName>
    </submittedName>
</protein>
<organism evidence="4 5">
    <name type="scientific">Candidatus Corynebacterium faecigallinarum</name>
    <dbReference type="NCBI Taxonomy" id="2838528"/>
    <lineage>
        <taxon>Bacteria</taxon>
        <taxon>Bacillati</taxon>
        <taxon>Actinomycetota</taxon>
        <taxon>Actinomycetes</taxon>
        <taxon>Mycobacteriales</taxon>
        <taxon>Corynebacteriaceae</taxon>
        <taxon>Corynebacterium</taxon>
    </lineage>
</organism>
<reference evidence="4" key="1">
    <citation type="journal article" date="2021" name="PeerJ">
        <title>Extensive microbial diversity within the chicken gut microbiome revealed by metagenomics and culture.</title>
        <authorList>
            <person name="Gilroy R."/>
            <person name="Ravi A."/>
            <person name="Getino M."/>
            <person name="Pursley I."/>
            <person name="Horton D.L."/>
            <person name="Alikhan N.F."/>
            <person name="Baker D."/>
            <person name="Gharbi K."/>
            <person name="Hall N."/>
            <person name="Watson M."/>
            <person name="Adriaenssens E.M."/>
            <person name="Foster-Nyarko E."/>
            <person name="Jarju S."/>
            <person name="Secka A."/>
            <person name="Antonio M."/>
            <person name="Oren A."/>
            <person name="Chaudhuri R.R."/>
            <person name="La Ragione R."/>
            <person name="Hildebrand F."/>
            <person name="Pallen M.J."/>
        </authorList>
    </citation>
    <scope>NUCLEOTIDE SEQUENCE</scope>
    <source>
        <strain evidence="4">ChiHjej13B12-4958</strain>
    </source>
</reference>
<name>A0A9D2QC04_9CORY</name>
<sequence>MSTIDPNSDRDTEPSDTSNASTTGDTGAAEEHASARKRPRARRRTVAVALTAALAGGFGAAVYEYAAPDNASVVARTSPEEDDPELAAFTDADTGDCVNWDQNGEVTTNFTVVDCAQPHRFEVSTREDLSQYPTSEFGPDAPQPDRDRQSQLTSDLCAGPTMSYLDGRLDPQGRYSIAPILPPEAAWDAGDRIMLCGVAVPEGDGRYAEVSGRAAETDQSTAASVETCVRAEGDRVRNVGCDTPYSWVVTSTENLGETFTDGAWPPLEKQNEHLDAVCTRAAIDFMNGGEAPADGEEDAALYQSTLTPFWTTLPQESWNAGSRTVNCALTKARDDDSFADLRGDVRGEFTIDGEAPEDPPDRRPLRDRDNGQDD</sequence>
<feature type="transmembrane region" description="Helical" evidence="2">
    <location>
        <begin position="46"/>
        <end position="66"/>
    </location>
</feature>
<keyword evidence="2" id="KW-1133">Transmembrane helix</keyword>
<feature type="region of interest" description="Disordered" evidence="1">
    <location>
        <begin position="1"/>
        <end position="43"/>
    </location>
</feature>
<keyword evidence="2" id="KW-0812">Transmembrane</keyword>
<feature type="region of interest" description="Disordered" evidence="1">
    <location>
        <begin position="124"/>
        <end position="153"/>
    </location>
</feature>
<evidence type="ECO:0000313" key="5">
    <source>
        <dbReference type="Proteomes" id="UP000823858"/>
    </source>
</evidence>
<reference evidence="4" key="2">
    <citation type="submission" date="2021-04" db="EMBL/GenBank/DDBJ databases">
        <authorList>
            <person name="Gilroy R."/>
        </authorList>
    </citation>
    <scope>NUCLEOTIDE SEQUENCE</scope>
    <source>
        <strain evidence="4">ChiHjej13B12-4958</strain>
    </source>
</reference>
<comment type="caution">
    <text evidence="4">The sequence shown here is derived from an EMBL/GenBank/DDBJ whole genome shotgun (WGS) entry which is preliminary data.</text>
</comment>
<feature type="compositionally biased region" description="Basic and acidic residues" evidence="1">
    <location>
        <begin position="359"/>
        <end position="374"/>
    </location>
</feature>
<gene>
    <name evidence="4" type="ORF">H9751_04205</name>
</gene>
<evidence type="ECO:0000256" key="2">
    <source>
        <dbReference type="SAM" id="Phobius"/>
    </source>
</evidence>